<sequence>MSMLIIFEYECRQEKPANLMSGTHMIKQNLQRLAPEFKHEWKD</sequence>
<name>A0A9N8YSL7_9GLOM</name>
<dbReference type="Proteomes" id="UP000789405">
    <property type="component" value="Unassembled WGS sequence"/>
</dbReference>
<evidence type="ECO:0000313" key="2">
    <source>
        <dbReference type="Proteomes" id="UP000789405"/>
    </source>
</evidence>
<feature type="non-terminal residue" evidence="1">
    <location>
        <position position="43"/>
    </location>
</feature>
<accession>A0A9N8YSL7</accession>
<comment type="caution">
    <text evidence="1">The sequence shown here is derived from an EMBL/GenBank/DDBJ whole genome shotgun (WGS) entry which is preliminary data.</text>
</comment>
<organism evidence="1 2">
    <name type="scientific">Dentiscutata erythropus</name>
    <dbReference type="NCBI Taxonomy" id="1348616"/>
    <lineage>
        <taxon>Eukaryota</taxon>
        <taxon>Fungi</taxon>
        <taxon>Fungi incertae sedis</taxon>
        <taxon>Mucoromycota</taxon>
        <taxon>Glomeromycotina</taxon>
        <taxon>Glomeromycetes</taxon>
        <taxon>Diversisporales</taxon>
        <taxon>Gigasporaceae</taxon>
        <taxon>Dentiscutata</taxon>
    </lineage>
</organism>
<reference evidence="1" key="1">
    <citation type="submission" date="2021-06" db="EMBL/GenBank/DDBJ databases">
        <authorList>
            <person name="Kallberg Y."/>
            <person name="Tangrot J."/>
            <person name="Rosling A."/>
        </authorList>
    </citation>
    <scope>NUCLEOTIDE SEQUENCE</scope>
    <source>
        <strain evidence="1">MA453B</strain>
    </source>
</reference>
<proteinExistence type="predicted"/>
<dbReference type="AlphaFoldDB" id="A0A9N8YSL7"/>
<gene>
    <name evidence="1" type="ORF">DERYTH_LOCUS631</name>
</gene>
<protein>
    <submittedName>
        <fullName evidence="1">10405_t:CDS:1</fullName>
    </submittedName>
</protein>
<evidence type="ECO:0000313" key="1">
    <source>
        <dbReference type="EMBL" id="CAG8453289.1"/>
    </source>
</evidence>
<keyword evidence="2" id="KW-1185">Reference proteome</keyword>
<dbReference type="EMBL" id="CAJVPY010000147">
    <property type="protein sequence ID" value="CAG8453289.1"/>
    <property type="molecule type" value="Genomic_DNA"/>
</dbReference>